<dbReference type="GO" id="GO:0046983">
    <property type="term" value="F:protein dimerization activity"/>
    <property type="evidence" value="ECO:0007669"/>
    <property type="project" value="InterPro"/>
</dbReference>
<dbReference type="Proteomes" id="UP000594263">
    <property type="component" value="Unplaced"/>
</dbReference>
<dbReference type="Gramene" id="Kaladp0024s0228.1.v1.1">
    <property type="protein sequence ID" value="Kaladp0024s0228.1.v1.1"/>
    <property type="gene ID" value="Kaladp0024s0228.v1.1"/>
</dbReference>
<proteinExistence type="predicted"/>
<dbReference type="PANTHER" id="PTHR45749:SF35">
    <property type="entry name" value="AC-LIKE TRANSPOSASE-RELATED"/>
    <property type="match status" value="1"/>
</dbReference>
<evidence type="ECO:0000259" key="2">
    <source>
        <dbReference type="Pfam" id="PF14291"/>
    </source>
</evidence>
<dbReference type="EnsemblPlants" id="Kaladp0024s0228.1.v1.1">
    <property type="protein sequence ID" value="Kaladp0024s0228.1.v1.1"/>
    <property type="gene ID" value="Kaladp0024s0228.v1.1"/>
</dbReference>
<feature type="domain" description="DUF4371" evidence="2">
    <location>
        <begin position="56"/>
        <end position="259"/>
    </location>
</feature>
<keyword evidence="4" id="KW-1185">Reference proteome</keyword>
<evidence type="ECO:0000313" key="4">
    <source>
        <dbReference type="Proteomes" id="UP000594263"/>
    </source>
</evidence>
<dbReference type="OMA" id="WESRILM"/>
<dbReference type="SUPFAM" id="SSF53098">
    <property type="entry name" value="Ribonuclease H-like"/>
    <property type="match status" value="1"/>
</dbReference>
<protein>
    <submittedName>
        <fullName evidence="3">Uncharacterized protein</fullName>
    </submittedName>
</protein>
<dbReference type="Pfam" id="PF14291">
    <property type="entry name" value="DUF4371"/>
    <property type="match status" value="1"/>
</dbReference>
<dbReference type="PANTHER" id="PTHR45749">
    <property type="match status" value="1"/>
</dbReference>
<sequence length="762" mass="87486">MSATFCFRDDIAFCFRDDITFSFRDNITLCYMNDFMIRIGSDDYLAKKGFPSQFMLDNNQTIDKEHQKEINIEKERWRQVLKRIISVVKCLAKNNLALRGSNEKLYQDNNGNFLGLIEMIVEFDVVMQDHVRRIQNSEIHYHYLGHKIQNELISMLANCVRSSILKIIKQAKYFSIILDCTPDVSHQEQMTLLVRCVDVSSSTIKIEEYFLKFLEVDDTSGLGLFSELLNTLKLLNLNINDVRGQGYDNGSNMKGKHQGVQKRLLEVNPRALYMPCACHSLNLTLCDMAQSCVKAVSFFGVIQRIFILFSSSVKRWKILLDNVPNFTVKSLSNTRWESRIKSVKAIRFQAPQLRIALSDLYDICDDAKSKSEAESLVNMLENFEFLLGMVIWYDILFVINTVSKMLQSSSMCVGNAIQQIQGMMSFFENYRINGFETSLNIAKKIASDMDVEAKFPTKRSKFRKKSFDENDNEEDVQTPEESFRIKYFLVVVDMAITSLENRFENLKTFNSIFGFLFDAKSLKSLTHDELRECCLKFHTTFSHDNATDVDLDDLYSELKVLQVTLPNDCISSLKILEFVKVADCYPNVMIAYRILLTVPVTVASAERSFSKLKLLKTYLRSSMSQERLNDLAILSIEKDMLENIDYDTLVNDFASKNARRKLELRGSRSLKVATSFSCFSCSQLEGVDLDSLIIFATDSSKTSFVLRSSITEPSDCEDASPAMNMQIQLLPLQHSPTLLYQVACVQECKTLQIWLLLFHVRD</sequence>
<feature type="domain" description="HAT C-terminal dimerisation" evidence="1">
    <location>
        <begin position="551"/>
        <end position="640"/>
    </location>
</feature>
<dbReference type="InterPro" id="IPR025398">
    <property type="entry name" value="DUF4371"/>
</dbReference>
<dbReference type="InterPro" id="IPR012337">
    <property type="entry name" value="RNaseH-like_sf"/>
</dbReference>
<organism evidence="3 4">
    <name type="scientific">Kalanchoe fedtschenkoi</name>
    <name type="common">Lavender scallops</name>
    <name type="synonym">South American air plant</name>
    <dbReference type="NCBI Taxonomy" id="63787"/>
    <lineage>
        <taxon>Eukaryota</taxon>
        <taxon>Viridiplantae</taxon>
        <taxon>Streptophyta</taxon>
        <taxon>Embryophyta</taxon>
        <taxon>Tracheophyta</taxon>
        <taxon>Spermatophyta</taxon>
        <taxon>Magnoliopsida</taxon>
        <taxon>eudicotyledons</taxon>
        <taxon>Gunneridae</taxon>
        <taxon>Pentapetalae</taxon>
        <taxon>Saxifragales</taxon>
        <taxon>Crassulaceae</taxon>
        <taxon>Kalanchoe</taxon>
    </lineage>
</organism>
<evidence type="ECO:0000259" key="1">
    <source>
        <dbReference type="Pfam" id="PF05699"/>
    </source>
</evidence>
<dbReference type="InterPro" id="IPR008906">
    <property type="entry name" value="HATC_C_dom"/>
</dbReference>
<evidence type="ECO:0000313" key="3">
    <source>
        <dbReference type="EnsemblPlants" id="Kaladp0024s0228.1.v1.1"/>
    </source>
</evidence>
<accession>A0A7N0T5Y3</accession>
<dbReference type="Pfam" id="PF05699">
    <property type="entry name" value="Dimer_Tnp_hAT"/>
    <property type="match status" value="1"/>
</dbReference>
<dbReference type="AlphaFoldDB" id="A0A7N0T5Y3"/>
<name>A0A7N0T5Y3_KALFE</name>
<reference evidence="3" key="1">
    <citation type="submission" date="2021-01" db="UniProtKB">
        <authorList>
            <consortium name="EnsemblPlants"/>
        </authorList>
    </citation>
    <scope>IDENTIFICATION</scope>
</reference>